<name>A0ABV1NI48_9GAMM</name>
<proteinExistence type="predicted"/>
<comment type="caution">
    <text evidence="1">The sequence shown here is derived from an EMBL/GenBank/DDBJ whole genome shotgun (WGS) entry which is preliminary data.</text>
</comment>
<protein>
    <submittedName>
        <fullName evidence="1">Uncharacterized protein</fullName>
    </submittedName>
</protein>
<dbReference type="Proteomes" id="UP001442468">
    <property type="component" value="Unassembled WGS sequence"/>
</dbReference>
<dbReference type="EMBL" id="JBEGCJ010000007">
    <property type="protein sequence ID" value="MEQ6918747.1"/>
    <property type="molecule type" value="Genomic_DNA"/>
</dbReference>
<keyword evidence="2" id="KW-1185">Reference proteome</keyword>
<evidence type="ECO:0000313" key="2">
    <source>
        <dbReference type="Proteomes" id="UP001442468"/>
    </source>
</evidence>
<sequence length="119" mass="13200">MIVYTIDRPYEDGVIEIYTVERGGGSYEVRTIERGEIIRDTARHGTVGMLYTSPAIALRDALNHDQPPRAASHKDRALDALVNLANELQGSPEGDRCADIIRHAMDVIDGYAAWPPDHD</sequence>
<accession>A0ABV1NI48</accession>
<gene>
    <name evidence="1" type="ORF">ABE960_14605</name>
</gene>
<dbReference type="RefSeq" id="WP_349763032.1">
    <property type="nucleotide sequence ID" value="NZ_JBEGCJ010000007.1"/>
</dbReference>
<reference evidence="1 2" key="1">
    <citation type="submission" date="2024-05" db="EMBL/GenBank/DDBJ databases">
        <title>Halomonas sp. SSM6 16S ribosomal RNA gene Genome sequencing and assembly.</title>
        <authorList>
            <person name="Yook S."/>
        </authorList>
    </citation>
    <scope>NUCLEOTIDE SEQUENCE [LARGE SCALE GENOMIC DNA]</scope>
    <source>
        <strain evidence="1 2">SSM6</strain>
    </source>
</reference>
<organism evidence="1 2">
    <name type="scientific">Halomonas aquatica</name>
    <dbReference type="NCBI Taxonomy" id="3151123"/>
    <lineage>
        <taxon>Bacteria</taxon>
        <taxon>Pseudomonadati</taxon>
        <taxon>Pseudomonadota</taxon>
        <taxon>Gammaproteobacteria</taxon>
        <taxon>Oceanospirillales</taxon>
        <taxon>Halomonadaceae</taxon>
        <taxon>Halomonas</taxon>
    </lineage>
</organism>
<evidence type="ECO:0000313" key="1">
    <source>
        <dbReference type="EMBL" id="MEQ6918747.1"/>
    </source>
</evidence>